<dbReference type="Proteomes" id="UP000320055">
    <property type="component" value="Unassembled WGS sequence"/>
</dbReference>
<evidence type="ECO:0000313" key="2">
    <source>
        <dbReference type="Proteomes" id="UP000320055"/>
    </source>
</evidence>
<dbReference type="AlphaFoldDB" id="A0A563VX85"/>
<protein>
    <submittedName>
        <fullName evidence="1">Uncharacterized protein</fullName>
    </submittedName>
</protein>
<sequence length="40" mass="4638">MDRREHMACPKGYRFPKGLAKPSRIRLPQAREMSVPLLIS</sequence>
<evidence type="ECO:0000313" key="1">
    <source>
        <dbReference type="EMBL" id="VEP16068.1"/>
    </source>
</evidence>
<organism evidence="1 2">
    <name type="scientific">Hyella patelloides LEGE 07179</name>
    <dbReference type="NCBI Taxonomy" id="945734"/>
    <lineage>
        <taxon>Bacteria</taxon>
        <taxon>Bacillati</taxon>
        <taxon>Cyanobacteriota</taxon>
        <taxon>Cyanophyceae</taxon>
        <taxon>Pleurocapsales</taxon>
        <taxon>Hyellaceae</taxon>
        <taxon>Hyella</taxon>
    </lineage>
</organism>
<gene>
    <name evidence="1" type="ORF">H1P_400024</name>
</gene>
<keyword evidence="2" id="KW-1185">Reference proteome</keyword>
<name>A0A563VX85_9CYAN</name>
<accession>A0A563VX85</accession>
<reference evidence="1 2" key="1">
    <citation type="submission" date="2019-01" db="EMBL/GenBank/DDBJ databases">
        <authorList>
            <person name="Brito A."/>
        </authorList>
    </citation>
    <scope>NUCLEOTIDE SEQUENCE [LARGE SCALE GENOMIC DNA]</scope>
    <source>
        <strain evidence="1">1</strain>
    </source>
</reference>
<dbReference type="EMBL" id="CAACVJ010000335">
    <property type="protein sequence ID" value="VEP16068.1"/>
    <property type="molecule type" value="Genomic_DNA"/>
</dbReference>
<proteinExistence type="predicted"/>